<evidence type="ECO:0000259" key="1">
    <source>
        <dbReference type="Pfam" id="PF07735"/>
    </source>
</evidence>
<name>A0A2G5V1V3_9PELO</name>
<gene>
    <name evidence="2" type="primary">Cnig_chr_II.g5670</name>
    <name evidence="2" type="ORF">B9Z55_005670</name>
</gene>
<comment type="caution">
    <text evidence="2">The sequence shown here is derived from an EMBL/GenBank/DDBJ whole genome shotgun (WGS) entry which is preliminary data.</text>
</comment>
<evidence type="ECO:0000313" key="3">
    <source>
        <dbReference type="Proteomes" id="UP000230233"/>
    </source>
</evidence>
<sequence length="312" mass="35846">MVIDLTGFRLLELPVLVTECVLSTMHPIEIINFAKSHLICDKMTYSLFRRHRYFISLEIGKIPRIWFRRPGFHYVSEAQKIETNQTQIQSLKIIRELFDDSTCILNSKLTNVVFAIDSFSSTDNKKTIDWLKSRSSGTMALACIEGENVEEDLNYFFQEIKVTKALAIHASGLKSLPPGISRNLEYLEILHGQWITLDILLTLDFAKLQIQNLALTNQEWNIFFKKWMNSECNFKLKSVKAQLNEEGVLENILEGIDFTYINSPQEFLKPEENVVVLHSGVKIVRNDGVVASIFQLLIQGSLAILMEVHYDQ</sequence>
<organism evidence="2 3">
    <name type="scientific">Caenorhabditis nigoni</name>
    <dbReference type="NCBI Taxonomy" id="1611254"/>
    <lineage>
        <taxon>Eukaryota</taxon>
        <taxon>Metazoa</taxon>
        <taxon>Ecdysozoa</taxon>
        <taxon>Nematoda</taxon>
        <taxon>Chromadorea</taxon>
        <taxon>Rhabditida</taxon>
        <taxon>Rhabditina</taxon>
        <taxon>Rhabditomorpha</taxon>
        <taxon>Rhabditoidea</taxon>
        <taxon>Rhabditidae</taxon>
        <taxon>Peloderinae</taxon>
        <taxon>Caenorhabditis</taxon>
    </lineage>
</organism>
<dbReference type="OrthoDB" id="5842403at2759"/>
<dbReference type="Proteomes" id="UP000230233">
    <property type="component" value="Chromosome II"/>
</dbReference>
<keyword evidence="3" id="KW-1185">Reference proteome</keyword>
<dbReference type="PANTHER" id="PTHR21503">
    <property type="entry name" value="F-BOX-CONTAINING HYPOTHETICAL PROTEIN C.ELEGANS"/>
    <property type="match status" value="1"/>
</dbReference>
<dbReference type="EMBL" id="PDUG01000002">
    <property type="protein sequence ID" value="PIC45755.1"/>
    <property type="molecule type" value="Genomic_DNA"/>
</dbReference>
<accession>A0A2G5V1V3</accession>
<feature type="domain" description="Sdz-33 F-box" evidence="1">
    <location>
        <begin position="181"/>
        <end position="239"/>
    </location>
</feature>
<dbReference type="Pfam" id="PF07735">
    <property type="entry name" value="FBA_2"/>
    <property type="match status" value="1"/>
</dbReference>
<dbReference type="PANTHER" id="PTHR21503:SF8">
    <property type="entry name" value="F-BOX ASSOCIATED DOMAIN-CONTAINING PROTEIN-RELATED"/>
    <property type="match status" value="1"/>
</dbReference>
<evidence type="ECO:0000313" key="2">
    <source>
        <dbReference type="EMBL" id="PIC45755.1"/>
    </source>
</evidence>
<proteinExistence type="predicted"/>
<protein>
    <recommendedName>
        <fullName evidence="1">Sdz-33 F-box domain-containing protein</fullName>
    </recommendedName>
</protein>
<dbReference type="InterPro" id="IPR012885">
    <property type="entry name" value="F-box_Sdz-33"/>
</dbReference>
<dbReference type="AlphaFoldDB" id="A0A2G5V1V3"/>
<reference evidence="3" key="1">
    <citation type="submission" date="2017-10" db="EMBL/GenBank/DDBJ databases">
        <title>Rapid genome shrinkage in a self-fertile nematode reveals novel sperm competition proteins.</title>
        <authorList>
            <person name="Yin D."/>
            <person name="Schwarz E.M."/>
            <person name="Thomas C.G."/>
            <person name="Felde R.L."/>
            <person name="Korf I.F."/>
            <person name="Cutter A.D."/>
            <person name="Schartner C.M."/>
            <person name="Ralston E.J."/>
            <person name="Meyer B.J."/>
            <person name="Haag E.S."/>
        </authorList>
    </citation>
    <scope>NUCLEOTIDE SEQUENCE [LARGE SCALE GENOMIC DNA]</scope>
    <source>
        <strain evidence="3">JU1422</strain>
    </source>
</reference>